<dbReference type="InterPro" id="IPR016186">
    <property type="entry name" value="C-type_lectin-like/link_sf"/>
</dbReference>
<dbReference type="EnsemblMetazoa" id="CapteT185347">
    <property type="protein sequence ID" value="CapteP185347"/>
    <property type="gene ID" value="CapteG185347"/>
</dbReference>
<dbReference type="SMART" id="SM00034">
    <property type="entry name" value="CLECT"/>
    <property type="match status" value="1"/>
</dbReference>
<feature type="region of interest" description="Disordered" evidence="1">
    <location>
        <begin position="399"/>
        <end position="419"/>
    </location>
</feature>
<evidence type="ECO:0000259" key="3">
    <source>
        <dbReference type="PROSITE" id="PS50041"/>
    </source>
</evidence>
<dbReference type="AlphaFoldDB" id="R7TAN1"/>
<dbReference type="SUPFAM" id="SSF56436">
    <property type="entry name" value="C-type lectin-like"/>
    <property type="match status" value="1"/>
</dbReference>
<dbReference type="EMBL" id="AMQN01003022">
    <property type="status" value="NOT_ANNOTATED_CDS"/>
    <property type="molecule type" value="Genomic_DNA"/>
</dbReference>
<organism evidence="4">
    <name type="scientific">Capitella teleta</name>
    <name type="common">Polychaete worm</name>
    <dbReference type="NCBI Taxonomy" id="283909"/>
    <lineage>
        <taxon>Eukaryota</taxon>
        <taxon>Metazoa</taxon>
        <taxon>Spiralia</taxon>
        <taxon>Lophotrochozoa</taxon>
        <taxon>Annelida</taxon>
        <taxon>Polychaeta</taxon>
        <taxon>Sedentaria</taxon>
        <taxon>Scolecida</taxon>
        <taxon>Capitellidae</taxon>
        <taxon>Capitella</taxon>
    </lineage>
</organism>
<dbReference type="HOGENOM" id="CLU_485938_0_0_1"/>
<accession>R7TAN1</accession>
<dbReference type="Proteomes" id="UP000014760">
    <property type="component" value="Unassembled WGS sequence"/>
</dbReference>
<dbReference type="PROSITE" id="PS50041">
    <property type="entry name" value="C_TYPE_LECTIN_2"/>
    <property type="match status" value="1"/>
</dbReference>
<name>R7TAN1_CAPTE</name>
<keyword evidence="2" id="KW-1133">Transmembrane helix</keyword>
<evidence type="ECO:0000313" key="4">
    <source>
        <dbReference type="EMBL" id="ELT90783.1"/>
    </source>
</evidence>
<dbReference type="CDD" id="cd00037">
    <property type="entry name" value="CLECT"/>
    <property type="match status" value="1"/>
</dbReference>
<dbReference type="Pfam" id="PF00059">
    <property type="entry name" value="Lectin_C"/>
    <property type="match status" value="1"/>
</dbReference>
<dbReference type="Gene3D" id="3.10.100.10">
    <property type="entry name" value="Mannose-Binding Protein A, subunit A"/>
    <property type="match status" value="1"/>
</dbReference>
<dbReference type="InterPro" id="IPR016187">
    <property type="entry name" value="CTDL_fold"/>
</dbReference>
<evidence type="ECO:0000256" key="1">
    <source>
        <dbReference type="SAM" id="MobiDB-lite"/>
    </source>
</evidence>
<dbReference type="EMBL" id="KB310768">
    <property type="protein sequence ID" value="ELT90783.1"/>
    <property type="molecule type" value="Genomic_DNA"/>
</dbReference>
<protein>
    <recommendedName>
        <fullName evidence="3">C-type lectin domain-containing protein</fullName>
    </recommendedName>
</protein>
<gene>
    <name evidence="4" type="ORF">CAPTEDRAFT_185347</name>
</gene>
<keyword evidence="2" id="KW-0472">Membrane</keyword>
<dbReference type="InterPro" id="IPR001304">
    <property type="entry name" value="C-type_lectin-like"/>
</dbReference>
<evidence type="ECO:0000256" key="2">
    <source>
        <dbReference type="SAM" id="Phobius"/>
    </source>
</evidence>
<keyword evidence="2" id="KW-0812">Transmembrane</keyword>
<evidence type="ECO:0000313" key="5">
    <source>
        <dbReference type="EnsemblMetazoa" id="CapteP185347"/>
    </source>
</evidence>
<reference evidence="4 6" key="2">
    <citation type="journal article" date="2013" name="Nature">
        <title>Insights into bilaterian evolution from three spiralian genomes.</title>
        <authorList>
            <person name="Simakov O."/>
            <person name="Marletaz F."/>
            <person name="Cho S.J."/>
            <person name="Edsinger-Gonzales E."/>
            <person name="Havlak P."/>
            <person name="Hellsten U."/>
            <person name="Kuo D.H."/>
            <person name="Larsson T."/>
            <person name="Lv J."/>
            <person name="Arendt D."/>
            <person name="Savage R."/>
            <person name="Osoegawa K."/>
            <person name="de Jong P."/>
            <person name="Grimwood J."/>
            <person name="Chapman J.A."/>
            <person name="Shapiro H."/>
            <person name="Aerts A."/>
            <person name="Otillar R.P."/>
            <person name="Terry A.Y."/>
            <person name="Boore J.L."/>
            <person name="Grigoriev I.V."/>
            <person name="Lindberg D.R."/>
            <person name="Seaver E.C."/>
            <person name="Weisblat D.A."/>
            <person name="Putnam N.H."/>
            <person name="Rokhsar D.S."/>
        </authorList>
    </citation>
    <scope>NUCLEOTIDE SEQUENCE</scope>
    <source>
        <strain evidence="4 6">I ESC-2004</strain>
    </source>
</reference>
<feature type="transmembrane region" description="Helical" evidence="2">
    <location>
        <begin position="425"/>
        <end position="447"/>
    </location>
</feature>
<sequence>MVPEGSYLQALTVVRAITQKAESTVLSLYYTANISDHATALSTCRGDSRILPRPFSEDSNEETTNEMRKLGVEHAWINGTVHATFWNWGIASSDGIEEPLYDQGCYSLSGSPNTSSPSVGNTVRTTVQCLDDCRRQGAPWAGIQNYEGSHSGHKFVCNCLSNLPVQSVPENYCTEACSSEKSESVKSRVNFLCGSRTSQRVFSTREGRSSLTWIHNDMATNATCAFVAYNKKDDIPVTVKADCMEEKHPLCLAFTVTCLGRDCSKEKRINNHVYVFNEKVNWFEANRLCLKVSRLAGGRLLRPTKELLIDARDKLTDNSTREYWTTISGLRVPGAGNFYTNWADGEPDLSPSKNCIILQNDTKWRMQNCTAQMPTLCQTAANATGDNTTIPHYVDFEWENTPTTEGPKTTRKMAREPPSSSNGTMIALVIFGAITVLAVLVTAIVLARRKLGHDDAKTQRDVTLPRTEMNFYHIQRDNETYDEIPLTPDLPRRRSQLPSLNDVLRRDDGDIVTVDNDTYVLDPNPTNQSSLPANDLNGSYNEGFFTAVDNGVYETSGGLDD</sequence>
<feature type="domain" description="C-type lectin" evidence="3">
    <location>
        <begin position="269"/>
        <end position="378"/>
    </location>
</feature>
<evidence type="ECO:0000313" key="6">
    <source>
        <dbReference type="Proteomes" id="UP000014760"/>
    </source>
</evidence>
<proteinExistence type="predicted"/>
<keyword evidence="6" id="KW-1185">Reference proteome</keyword>
<reference evidence="5" key="3">
    <citation type="submission" date="2015-06" db="UniProtKB">
        <authorList>
            <consortium name="EnsemblMetazoa"/>
        </authorList>
    </citation>
    <scope>IDENTIFICATION</scope>
</reference>
<reference evidence="6" key="1">
    <citation type="submission" date="2012-12" db="EMBL/GenBank/DDBJ databases">
        <authorList>
            <person name="Hellsten U."/>
            <person name="Grimwood J."/>
            <person name="Chapman J.A."/>
            <person name="Shapiro H."/>
            <person name="Aerts A."/>
            <person name="Otillar R.P."/>
            <person name="Terry A.Y."/>
            <person name="Boore J.L."/>
            <person name="Simakov O."/>
            <person name="Marletaz F."/>
            <person name="Cho S.-J."/>
            <person name="Edsinger-Gonzales E."/>
            <person name="Havlak P."/>
            <person name="Kuo D.-H."/>
            <person name="Larsson T."/>
            <person name="Lv J."/>
            <person name="Arendt D."/>
            <person name="Savage R."/>
            <person name="Osoegawa K."/>
            <person name="de Jong P."/>
            <person name="Lindberg D.R."/>
            <person name="Seaver E.C."/>
            <person name="Weisblat D.A."/>
            <person name="Putnam N.H."/>
            <person name="Grigoriev I.V."/>
            <person name="Rokhsar D.S."/>
        </authorList>
    </citation>
    <scope>NUCLEOTIDE SEQUENCE</scope>
    <source>
        <strain evidence="6">I ESC-2004</strain>
    </source>
</reference>